<evidence type="ECO:0000313" key="18">
    <source>
        <dbReference type="Proteomes" id="UP000245667"/>
    </source>
</evidence>
<dbReference type="GO" id="GO:0044718">
    <property type="term" value="P:siderophore transmembrane transport"/>
    <property type="evidence" value="ECO:0007669"/>
    <property type="project" value="TreeGrafter"/>
</dbReference>
<dbReference type="Proteomes" id="UP000651837">
    <property type="component" value="Unassembled WGS sequence"/>
</dbReference>
<dbReference type="PANTHER" id="PTHR30069:SF29">
    <property type="entry name" value="HEMOGLOBIN AND HEMOGLOBIN-HAPTOGLOBIN-BINDING PROTEIN 1-RELATED"/>
    <property type="match status" value="1"/>
</dbReference>
<keyword evidence="8 17" id="KW-0675">Receptor</keyword>
<dbReference type="InterPro" id="IPR012910">
    <property type="entry name" value="Plug_dom"/>
</dbReference>
<name>A0A316DU71_9FLAO</name>
<feature type="chain" id="PRO_5016332668" evidence="13">
    <location>
        <begin position="20"/>
        <end position="751"/>
    </location>
</feature>
<evidence type="ECO:0000256" key="11">
    <source>
        <dbReference type="RuleBase" id="RU003357"/>
    </source>
</evidence>
<keyword evidence="5 13" id="KW-0732">Signal</keyword>
<dbReference type="InterPro" id="IPR036942">
    <property type="entry name" value="Beta-barrel_TonB_sf"/>
</dbReference>
<dbReference type="Gene3D" id="2.60.40.1120">
    <property type="entry name" value="Carboxypeptidase-like, regulatory domain"/>
    <property type="match status" value="1"/>
</dbReference>
<evidence type="ECO:0000256" key="4">
    <source>
        <dbReference type="ARBA" id="ARBA00022692"/>
    </source>
</evidence>
<evidence type="ECO:0000313" key="16">
    <source>
        <dbReference type="EMBL" id="MBD1262512.1"/>
    </source>
</evidence>
<dbReference type="InterPro" id="IPR039426">
    <property type="entry name" value="TonB-dep_rcpt-like"/>
</dbReference>
<keyword evidence="3 10" id="KW-1134">Transmembrane beta strand</keyword>
<comment type="similarity">
    <text evidence="10 11">Belongs to the TonB-dependent receptor family.</text>
</comment>
<evidence type="ECO:0000256" key="3">
    <source>
        <dbReference type="ARBA" id="ARBA00022452"/>
    </source>
</evidence>
<keyword evidence="19" id="KW-1185">Reference proteome</keyword>
<protein>
    <submittedName>
        <fullName evidence="17">Iron complex outermembrane receptor protein</fullName>
    </submittedName>
    <submittedName>
        <fullName evidence="16">TonB-dependent receptor</fullName>
    </submittedName>
</protein>
<dbReference type="Pfam" id="PF07715">
    <property type="entry name" value="Plug"/>
    <property type="match status" value="1"/>
</dbReference>
<dbReference type="Gene3D" id="2.170.130.10">
    <property type="entry name" value="TonB-dependent receptor, plug domain"/>
    <property type="match status" value="1"/>
</dbReference>
<evidence type="ECO:0000256" key="10">
    <source>
        <dbReference type="PROSITE-ProRule" id="PRU01360"/>
    </source>
</evidence>
<dbReference type="GO" id="GO:0015344">
    <property type="term" value="F:siderophore uptake transmembrane transporter activity"/>
    <property type="evidence" value="ECO:0007669"/>
    <property type="project" value="TreeGrafter"/>
</dbReference>
<comment type="subcellular location">
    <subcellularLocation>
        <location evidence="1 10">Cell outer membrane</location>
        <topology evidence="1 10">Multi-pass membrane protein</topology>
    </subcellularLocation>
</comment>
<feature type="signal peptide" evidence="13">
    <location>
        <begin position="1"/>
        <end position="19"/>
    </location>
</feature>
<keyword evidence="9 10" id="KW-0998">Cell outer membrane</keyword>
<dbReference type="PANTHER" id="PTHR30069">
    <property type="entry name" value="TONB-DEPENDENT OUTER MEMBRANE RECEPTOR"/>
    <property type="match status" value="1"/>
</dbReference>
<evidence type="ECO:0000256" key="5">
    <source>
        <dbReference type="ARBA" id="ARBA00022729"/>
    </source>
</evidence>
<dbReference type="EMBL" id="JACWLN010000011">
    <property type="protein sequence ID" value="MBD1262512.1"/>
    <property type="molecule type" value="Genomic_DNA"/>
</dbReference>
<evidence type="ECO:0000256" key="7">
    <source>
        <dbReference type="ARBA" id="ARBA00023136"/>
    </source>
</evidence>
<feature type="domain" description="TonB-dependent receptor-like beta-barrel" evidence="14">
    <location>
        <begin position="234"/>
        <end position="719"/>
    </location>
</feature>
<comment type="caution">
    <text evidence="17">The sequence shown here is derived from an EMBL/GenBank/DDBJ whole genome shotgun (WGS) entry which is preliminary data.</text>
</comment>
<keyword evidence="7 10" id="KW-0472">Membrane</keyword>
<dbReference type="SUPFAM" id="SSF49464">
    <property type="entry name" value="Carboxypeptidase regulatory domain-like"/>
    <property type="match status" value="1"/>
</dbReference>
<dbReference type="GO" id="GO:0009279">
    <property type="term" value="C:cell outer membrane"/>
    <property type="evidence" value="ECO:0007669"/>
    <property type="project" value="UniProtKB-SubCell"/>
</dbReference>
<evidence type="ECO:0000256" key="13">
    <source>
        <dbReference type="SAM" id="SignalP"/>
    </source>
</evidence>
<feature type="region of interest" description="Disordered" evidence="12">
    <location>
        <begin position="374"/>
        <end position="395"/>
    </location>
</feature>
<dbReference type="EMBL" id="QGGQ01000012">
    <property type="protein sequence ID" value="PWK21346.1"/>
    <property type="molecule type" value="Genomic_DNA"/>
</dbReference>
<accession>A0A316DU71</accession>
<evidence type="ECO:0000256" key="12">
    <source>
        <dbReference type="SAM" id="MobiDB-lite"/>
    </source>
</evidence>
<evidence type="ECO:0000256" key="6">
    <source>
        <dbReference type="ARBA" id="ARBA00023077"/>
    </source>
</evidence>
<keyword evidence="6 11" id="KW-0798">TonB box</keyword>
<reference evidence="17 18" key="1">
    <citation type="submission" date="2018-05" db="EMBL/GenBank/DDBJ databases">
        <title>Genomic Encyclopedia of Archaeal and Bacterial Type Strains, Phase II (KMG-II): from individual species to whole genera.</title>
        <authorList>
            <person name="Goeker M."/>
        </authorList>
    </citation>
    <scope>NUCLEOTIDE SEQUENCE [LARGE SCALE GENOMIC DNA]</scope>
    <source>
        <strain evidence="17 18">DSM 23514</strain>
    </source>
</reference>
<dbReference type="PROSITE" id="PS52016">
    <property type="entry name" value="TONB_DEPENDENT_REC_3"/>
    <property type="match status" value="1"/>
</dbReference>
<evidence type="ECO:0000256" key="1">
    <source>
        <dbReference type="ARBA" id="ARBA00004571"/>
    </source>
</evidence>
<gene>
    <name evidence="16" type="ORF">HZY62_18075</name>
    <name evidence="17" type="ORF">LX92_03850</name>
</gene>
<evidence type="ECO:0000256" key="8">
    <source>
        <dbReference type="ARBA" id="ARBA00023170"/>
    </source>
</evidence>
<proteinExistence type="inferred from homology"/>
<dbReference type="Gene3D" id="2.40.170.20">
    <property type="entry name" value="TonB-dependent receptor, beta-barrel domain"/>
    <property type="match status" value="1"/>
</dbReference>
<evidence type="ECO:0000259" key="15">
    <source>
        <dbReference type="Pfam" id="PF07715"/>
    </source>
</evidence>
<organism evidence="17 18">
    <name type="scientific">Maribacter polysiphoniae</name>
    <dbReference type="NCBI Taxonomy" id="429344"/>
    <lineage>
        <taxon>Bacteria</taxon>
        <taxon>Pseudomonadati</taxon>
        <taxon>Bacteroidota</taxon>
        <taxon>Flavobacteriia</taxon>
        <taxon>Flavobacteriales</taxon>
        <taxon>Flavobacteriaceae</taxon>
        <taxon>Maribacter</taxon>
    </lineage>
</organism>
<dbReference type="InterPro" id="IPR000531">
    <property type="entry name" value="Beta-barrel_TonB"/>
</dbReference>
<feature type="domain" description="TonB-dependent receptor plug" evidence="15">
    <location>
        <begin position="124"/>
        <end position="221"/>
    </location>
</feature>
<keyword evidence="4 10" id="KW-0812">Transmembrane</keyword>
<dbReference type="OrthoDB" id="9795928at2"/>
<dbReference type="InterPro" id="IPR008969">
    <property type="entry name" value="CarboxyPept-like_regulatory"/>
</dbReference>
<evidence type="ECO:0000313" key="19">
    <source>
        <dbReference type="Proteomes" id="UP000651837"/>
    </source>
</evidence>
<sequence length="751" mass="83731">MKHTLLIMIMALSFYTGMAQNTIIGTVTNAEDGTPLSQVSIYFPELEKGTATNTNGSFEITNIPNGNFELVISSLGFETFEQKMAISSHTGPLQIALVPSAIEMEEIIVSTPFHKLQSENVMKVERADIKELKGNGAITLSEGISNIAGVESITTGVGIGKPVIRGLSANRVLVYAQGVRLENQQFGSEHGLGINDAGLESVEVIKGPASLLYGSDAMGGVLYFNPEKFAQPNNTEGDVNLNYFTNTQGLGANAGIKTSTDKLKFLLRGSYASHIDYKTGDGERLTNSRFNEYDLKTGLGYQSSSIKTELRYNFNSTELGIPEEIGVQEKDRDPELPYQQIDNHILSSKTGIYFKNSSLNVSLGYIMNKRKEFEEEHDHGEEGEEEHEEEVHEEGPALDMNLSTFSYNAEYHLPELGKFETIIGVQGMHQTNSNFGEEVLIPDAKTNDIGVLATSHVHFEKRNGLQLGLRYDHRNISSEEPMELTSEILDRSFNSFNAALGYKLELFNKVTTRINLATGFRAPNLAELTSDGTHEGTNRYEIGDPDLNHEKNFQTDISLEYTNKHIEFFVNGFYNNINDYIFIQPNGEIIDEADVFAYVQEDAKLYGGEIGFHLHPHPIDWLHYDSSFETVIGKRKNDEYLPLIPANKLVNTIRVEGAGKSTWLNDEYAFITLRSIFEQNKVDEFETPSDNYNLVDLGLGGTFLFNKQPIEVRLSANNIFDKTYISHLSRLKTDSIANIGRNISMAVSIPF</sequence>
<dbReference type="Proteomes" id="UP000245667">
    <property type="component" value="Unassembled WGS sequence"/>
</dbReference>
<evidence type="ECO:0000259" key="14">
    <source>
        <dbReference type="Pfam" id="PF00593"/>
    </source>
</evidence>
<dbReference type="SUPFAM" id="SSF56935">
    <property type="entry name" value="Porins"/>
    <property type="match status" value="1"/>
</dbReference>
<dbReference type="AlphaFoldDB" id="A0A316DU71"/>
<dbReference type="Pfam" id="PF13715">
    <property type="entry name" value="CarbopepD_reg_2"/>
    <property type="match status" value="1"/>
</dbReference>
<dbReference type="Pfam" id="PF00593">
    <property type="entry name" value="TonB_dep_Rec_b-barrel"/>
    <property type="match status" value="1"/>
</dbReference>
<evidence type="ECO:0000256" key="9">
    <source>
        <dbReference type="ARBA" id="ARBA00023237"/>
    </source>
</evidence>
<evidence type="ECO:0000256" key="2">
    <source>
        <dbReference type="ARBA" id="ARBA00022448"/>
    </source>
</evidence>
<evidence type="ECO:0000313" key="17">
    <source>
        <dbReference type="EMBL" id="PWK21346.1"/>
    </source>
</evidence>
<dbReference type="RefSeq" id="WP_109654038.1">
    <property type="nucleotide sequence ID" value="NZ_JACWLN010000011.1"/>
</dbReference>
<reference evidence="16 19" key="2">
    <citation type="submission" date="2020-07" db="EMBL/GenBank/DDBJ databases">
        <title>The draft genome sequence of Maribacter polysiphoniae KCTC 22021.</title>
        <authorList>
            <person name="Mu L."/>
        </authorList>
    </citation>
    <scope>NUCLEOTIDE SEQUENCE [LARGE SCALE GENOMIC DNA]</scope>
    <source>
        <strain evidence="16 19">KCTC 22021</strain>
    </source>
</reference>
<dbReference type="InterPro" id="IPR037066">
    <property type="entry name" value="Plug_dom_sf"/>
</dbReference>
<keyword evidence="2 10" id="KW-0813">Transport</keyword>